<dbReference type="EMBL" id="AKWY02000033">
    <property type="protein sequence ID" value="EQA70167.1"/>
    <property type="molecule type" value="Genomic_DNA"/>
</dbReference>
<dbReference type="AlphaFoldDB" id="T0GMT3"/>
<proteinExistence type="predicted"/>
<comment type="caution">
    <text evidence="1">The sequence shown here is derived from an EMBL/GenBank/DDBJ whole genome shotgun (WGS) entry which is preliminary data.</text>
</comment>
<accession>T0GMT3</accession>
<protein>
    <submittedName>
        <fullName evidence="1">Uncharacterized protein</fullName>
    </submittedName>
</protein>
<name>T0GMT3_9LEPT</name>
<evidence type="ECO:0000313" key="1">
    <source>
        <dbReference type="EMBL" id="EQA70167.1"/>
    </source>
</evidence>
<evidence type="ECO:0000313" key="2">
    <source>
        <dbReference type="Proteomes" id="UP000015442"/>
    </source>
</evidence>
<dbReference type="Proteomes" id="UP000015442">
    <property type="component" value="Unassembled WGS sequence"/>
</dbReference>
<gene>
    <name evidence="1" type="ORF">LEP1GSC059_4141</name>
</gene>
<organism evidence="1 2">
    <name type="scientific">Leptospira noguchii serovar Panama str. CZ214</name>
    <dbReference type="NCBI Taxonomy" id="1001595"/>
    <lineage>
        <taxon>Bacteria</taxon>
        <taxon>Pseudomonadati</taxon>
        <taxon>Spirochaetota</taxon>
        <taxon>Spirochaetia</taxon>
        <taxon>Leptospirales</taxon>
        <taxon>Leptospiraceae</taxon>
        <taxon>Leptospira</taxon>
    </lineage>
</organism>
<sequence>MALPSLKLCFYKLLKCRIVRMVLPHRWNEFIYLKYLIKI</sequence>
<reference evidence="1 2" key="1">
    <citation type="submission" date="2013-05" db="EMBL/GenBank/DDBJ databases">
        <authorList>
            <person name="Harkins D.M."/>
            <person name="Durkin A.S."/>
            <person name="Brinkac L.M."/>
            <person name="Haft D.H."/>
            <person name="Selengut J.D."/>
            <person name="Sanka R."/>
            <person name="DePew J."/>
            <person name="Purushe J."/>
            <person name="Hartskeerl R.A."/>
            <person name="Ahmed A."/>
            <person name="van der Linden H."/>
            <person name="Goris M.G.A."/>
            <person name="Vinetz J.M."/>
            <person name="Sutton G.G."/>
            <person name="Nierman W.C."/>
            <person name="Fouts D.E."/>
        </authorList>
    </citation>
    <scope>NUCLEOTIDE SEQUENCE [LARGE SCALE GENOMIC DNA]</scope>
    <source>
        <strain evidence="1 2">CZ214</strain>
    </source>
</reference>